<dbReference type="InterPro" id="IPR023198">
    <property type="entry name" value="PGP-like_dom2"/>
</dbReference>
<dbReference type="Gene3D" id="1.10.150.240">
    <property type="entry name" value="Putative phosphatase, domain 2"/>
    <property type="match status" value="1"/>
</dbReference>
<dbReference type="SFLD" id="SFLDS00003">
    <property type="entry name" value="Haloacid_Dehalogenase"/>
    <property type="match status" value="1"/>
</dbReference>
<dbReference type="OrthoDB" id="9800058at2"/>
<dbReference type="GO" id="GO:0046872">
    <property type="term" value="F:metal ion binding"/>
    <property type="evidence" value="ECO:0007669"/>
    <property type="project" value="UniProtKB-KW"/>
</dbReference>
<accession>A0A097QX31</accession>
<dbReference type="Gene3D" id="3.40.50.1000">
    <property type="entry name" value="HAD superfamily/HAD-like"/>
    <property type="match status" value="1"/>
</dbReference>
<dbReference type="EMBL" id="CP009706">
    <property type="protein sequence ID" value="AIU71054.1"/>
    <property type="molecule type" value="Genomic_DNA"/>
</dbReference>
<dbReference type="InterPro" id="IPR036412">
    <property type="entry name" value="HAD-like_sf"/>
</dbReference>
<keyword evidence="3" id="KW-0479">Metal-binding</keyword>
<dbReference type="InterPro" id="IPR041492">
    <property type="entry name" value="HAD_2"/>
</dbReference>
<dbReference type="PATRIC" id="fig|1453496.5.peg.134"/>
<dbReference type="Pfam" id="PF13419">
    <property type="entry name" value="HAD_2"/>
    <property type="match status" value="1"/>
</dbReference>
<evidence type="ECO:0000313" key="6">
    <source>
        <dbReference type="Proteomes" id="UP000029986"/>
    </source>
</evidence>
<keyword evidence="6" id="KW-1185">Reference proteome</keyword>
<evidence type="ECO:0000313" key="5">
    <source>
        <dbReference type="EMBL" id="AIU71054.1"/>
    </source>
</evidence>
<dbReference type="KEGG" id="hav:AT03_00670"/>
<reference evidence="5 6" key="1">
    <citation type="journal article" date="2014" name="Gut Pathog.">
        <title>Gene clusters of Hafnia alvei strain FB1 important in survival and pathogenesis: a draft genome perspective.</title>
        <authorList>
            <person name="Tan J.Y."/>
            <person name="Yin W.F."/>
            <person name="Chan K.G."/>
        </authorList>
    </citation>
    <scope>NUCLEOTIDE SEQUENCE [LARGE SCALE GENOMIC DNA]</scope>
    <source>
        <strain evidence="5 6">FB1</strain>
    </source>
</reference>
<dbReference type="CDD" id="cd07526">
    <property type="entry name" value="HAD_BPGM_like"/>
    <property type="match status" value="1"/>
</dbReference>
<keyword evidence="4" id="KW-0460">Magnesium</keyword>
<dbReference type="NCBIfam" id="NF007854">
    <property type="entry name" value="PRK10563.1"/>
    <property type="match status" value="1"/>
</dbReference>
<dbReference type="RefSeq" id="WP_025797365.1">
    <property type="nucleotide sequence ID" value="NZ_CP009706.1"/>
</dbReference>
<dbReference type="SUPFAM" id="SSF56784">
    <property type="entry name" value="HAD-like"/>
    <property type="match status" value="1"/>
</dbReference>
<gene>
    <name evidence="5" type="ORF">AT03_00670</name>
</gene>
<evidence type="ECO:0000256" key="2">
    <source>
        <dbReference type="ARBA" id="ARBA00006171"/>
    </source>
</evidence>
<dbReference type="Proteomes" id="UP000029986">
    <property type="component" value="Chromosome"/>
</dbReference>
<evidence type="ECO:0000256" key="1">
    <source>
        <dbReference type="ARBA" id="ARBA00001946"/>
    </source>
</evidence>
<comment type="cofactor">
    <cofactor evidence="1">
        <name>Mg(2+)</name>
        <dbReference type="ChEBI" id="CHEBI:18420"/>
    </cofactor>
</comment>
<comment type="similarity">
    <text evidence="2">Belongs to the HAD-like hydrolase superfamily. CbbY/CbbZ/Gph/YieH family.</text>
</comment>
<dbReference type="PANTHER" id="PTHR46193:SF10">
    <property type="entry name" value="6-PHOSPHOGLUCONATE PHOSPHATASE"/>
    <property type="match status" value="1"/>
</dbReference>
<dbReference type="SFLD" id="SFLDG01129">
    <property type="entry name" value="C1.5:_HAD__Beta-PGM__Phosphata"/>
    <property type="match status" value="1"/>
</dbReference>
<dbReference type="PANTHER" id="PTHR46193">
    <property type="entry name" value="6-PHOSPHOGLUCONATE PHOSPHATASE"/>
    <property type="match status" value="1"/>
</dbReference>
<evidence type="ECO:0000256" key="3">
    <source>
        <dbReference type="ARBA" id="ARBA00022723"/>
    </source>
</evidence>
<proteinExistence type="inferred from homology"/>
<dbReference type="InterPro" id="IPR006439">
    <property type="entry name" value="HAD-SF_hydro_IA"/>
</dbReference>
<dbReference type="HOGENOM" id="CLU_045011_13_2_6"/>
<dbReference type="GO" id="GO:0003824">
    <property type="term" value="F:catalytic activity"/>
    <property type="evidence" value="ECO:0007669"/>
    <property type="project" value="UniProtKB-ARBA"/>
</dbReference>
<dbReference type="InterPro" id="IPR051600">
    <property type="entry name" value="Beta-PGM-like"/>
</dbReference>
<dbReference type="AlphaFoldDB" id="A0A097QX31"/>
<organism evidence="5 6">
    <name type="scientific">Hafnia alvei FB1</name>
    <dbReference type="NCBI Taxonomy" id="1453496"/>
    <lineage>
        <taxon>Bacteria</taxon>
        <taxon>Pseudomonadati</taxon>
        <taxon>Pseudomonadota</taxon>
        <taxon>Gammaproteobacteria</taxon>
        <taxon>Enterobacterales</taxon>
        <taxon>Hafniaceae</taxon>
        <taxon>Hafnia</taxon>
    </lineage>
</organism>
<evidence type="ECO:0000256" key="4">
    <source>
        <dbReference type="ARBA" id="ARBA00022842"/>
    </source>
</evidence>
<dbReference type="eggNOG" id="COG0637">
    <property type="taxonomic scope" value="Bacteria"/>
</dbReference>
<name>A0A097QX31_HAFAL</name>
<sequence length="221" mass="25152">MTSINCIFFDCDGTLVDSEYLCSKAYVHMFAHYGVHLSLDRVFKEFKGVKLYEIIERIKQEHAFESDRDEMEQIYRDEVARLFTTELKPIPHAESLLSQITVPMCTTSNGPVSKMQNSLGSTGMLDYFGDRLYSGYDIQSWKPDPDLMFHAAKEMGVDIKECILVDDSPSGVQSGIAADIPVFYYCGDAHNPVIEHPLVTSFDDLSLLPELWRERGWSLTK</sequence>
<protein>
    <submittedName>
        <fullName evidence="5">6-phosphogluconate phosphatase</fullName>
    </submittedName>
</protein>
<dbReference type="NCBIfam" id="TIGR01509">
    <property type="entry name" value="HAD-SF-IA-v3"/>
    <property type="match status" value="1"/>
</dbReference>
<dbReference type="InterPro" id="IPR023214">
    <property type="entry name" value="HAD_sf"/>
</dbReference>